<evidence type="ECO:0000256" key="2">
    <source>
        <dbReference type="ARBA" id="ARBA00003690"/>
    </source>
</evidence>
<evidence type="ECO:0000256" key="13">
    <source>
        <dbReference type="ARBA" id="ARBA00023136"/>
    </source>
</evidence>
<evidence type="ECO:0000256" key="3">
    <source>
        <dbReference type="ARBA" id="ARBA00004174"/>
    </source>
</evidence>
<evidence type="ECO:0000313" key="17">
    <source>
        <dbReference type="EMBL" id="AVL92853.1"/>
    </source>
</evidence>
<evidence type="ECO:0000256" key="15">
    <source>
        <dbReference type="RuleBase" id="RU000461"/>
    </source>
</evidence>
<dbReference type="GO" id="GO:0005506">
    <property type="term" value="F:iron ion binding"/>
    <property type="evidence" value="ECO:0007669"/>
    <property type="project" value="InterPro"/>
</dbReference>
<dbReference type="InterPro" id="IPR036396">
    <property type="entry name" value="Cyt_P450_sf"/>
</dbReference>
<evidence type="ECO:0000256" key="10">
    <source>
        <dbReference type="ARBA" id="ARBA00023002"/>
    </source>
</evidence>
<evidence type="ECO:0000256" key="16">
    <source>
        <dbReference type="SAM" id="Phobius"/>
    </source>
</evidence>
<dbReference type="GO" id="GO:0005789">
    <property type="term" value="C:endoplasmic reticulum membrane"/>
    <property type="evidence" value="ECO:0007669"/>
    <property type="project" value="UniProtKB-SubCell"/>
</dbReference>
<keyword evidence="13 16" id="KW-0472">Membrane</keyword>
<dbReference type="GO" id="GO:0016705">
    <property type="term" value="F:oxidoreductase activity, acting on paired donors, with incorporation or reduction of molecular oxygen"/>
    <property type="evidence" value="ECO:0007669"/>
    <property type="project" value="InterPro"/>
</dbReference>
<dbReference type="Pfam" id="PF00067">
    <property type="entry name" value="p450"/>
    <property type="match status" value="1"/>
</dbReference>
<dbReference type="PRINTS" id="PR00465">
    <property type="entry name" value="EP450IV"/>
</dbReference>
<accession>A0A6F8H0W3</accession>
<dbReference type="PRINTS" id="PR00385">
    <property type="entry name" value="P450"/>
</dbReference>
<dbReference type="GO" id="GO:0020037">
    <property type="term" value="F:heme binding"/>
    <property type="evidence" value="ECO:0007669"/>
    <property type="project" value="InterPro"/>
</dbReference>
<dbReference type="AlphaFoldDB" id="A0A6F8H0W3"/>
<dbReference type="EMBL" id="KY852415">
    <property type="protein sequence ID" value="AVL92853.1"/>
    <property type="molecule type" value="mRNA"/>
</dbReference>
<dbReference type="PROSITE" id="PS00086">
    <property type="entry name" value="CYTOCHROME_P450"/>
    <property type="match status" value="1"/>
</dbReference>
<feature type="binding site" description="axial binding residue" evidence="14">
    <location>
        <position position="441"/>
    </location>
    <ligand>
        <name>heme</name>
        <dbReference type="ChEBI" id="CHEBI:30413"/>
    </ligand>
    <ligandPart>
        <name>Fe</name>
        <dbReference type="ChEBI" id="CHEBI:18248"/>
    </ligandPart>
</feature>
<evidence type="ECO:0000256" key="8">
    <source>
        <dbReference type="ARBA" id="ARBA00022824"/>
    </source>
</evidence>
<protein>
    <submittedName>
        <fullName evidence="17">CYP450</fullName>
    </submittedName>
</protein>
<evidence type="ECO:0000256" key="1">
    <source>
        <dbReference type="ARBA" id="ARBA00001971"/>
    </source>
</evidence>
<comment type="function">
    <text evidence="2">May be involved in the metabolism of insect hormones and in the breakdown of synthetic insecticides.</text>
</comment>
<keyword evidence="6 14" id="KW-0349">Heme</keyword>
<keyword evidence="12 15" id="KW-0503">Monooxygenase</keyword>
<keyword evidence="16" id="KW-0812">Transmembrane</keyword>
<sequence length="500" mass="56508">MAWWWSAVQLVTWSVAAVVAALSWLWITRPRVDAPGPPTLPIIGNALQLCQLPATIRKFREFHRQYGDLTRLYAGPILVMLVTHPDDVQHILVTSRLVDRDPFTTYAMRLFVGDGLITNKGAQWKLHRKLISSTFHSELLEGFVEAFHEGGVSLSERLAKTKGASTELYALTFGINLRLVFRTIIGIDPDLLLPDAVAEEEFALAMSDAMTTIQRMMVRPWLQIQPLLWLTSKGRKLFRYVQMLQELAKKCVAIRSAATDETPAKSRPRLLEILIKPGGQTVIPLEDVQNEIVNMIVAAVEAVSLTTCYALTLLALHQEWQDAAHQELREIFGEGDDYLRPANMADLGRLRVLDSVIKETLRLFPPLSLIPRVAPEDFWLSKGQVFVPKGTLLAVAPFITHRLPEFFPDPLKFDPSRFLEERAGKEHPYSYLPFGLGARNCMGTQYARLLLKVLLVEVLRRFRIQTHISWEDLDDGILSVTQHPIKPIKVSCIPLHQPGI</sequence>
<dbReference type="SUPFAM" id="SSF48264">
    <property type="entry name" value="Cytochrome P450"/>
    <property type="match status" value="1"/>
</dbReference>
<dbReference type="PANTHER" id="PTHR24291:SF189">
    <property type="entry name" value="CYTOCHROME P450 4C3-RELATED"/>
    <property type="match status" value="1"/>
</dbReference>
<proteinExistence type="evidence at transcript level"/>
<dbReference type="PANTHER" id="PTHR24291">
    <property type="entry name" value="CYTOCHROME P450 FAMILY 4"/>
    <property type="match status" value="1"/>
</dbReference>
<organism evidence="17">
    <name type="scientific">Locusta migratoria</name>
    <name type="common">Migratory locust</name>
    <dbReference type="NCBI Taxonomy" id="7004"/>
    <lineage>
        <taxon>Eukaryota</taxon>
        <taxon>Metazoa</taxon>
        <taxon>Ecdysozoa</taxon>
        <taxon>Arthropoda</taxon>
        <taxon>Hexapoda</taxon>
        <taxon>Insecta</taxon>
        <taxon>Pterygota</taxon>
        <taxon>Neoptera</taxon>
        <taxon>Polyneoptera</taxon>
        <taxon>Orthoptera</taxon>
        <taxon>Caelifera</taxon>
        <taxon>Acrididea</taxon>
        <taxon>Acridomorpha</taxon>
        <taxon>Acridoidea</taxon>
        <taxon>Acrididae</taxon>
        <taxon>Oedipodinae</taxon>
        <taxon>Locusta</taxon>
    </lineage>
</organism>
<evidence type="ECO:0000256" key="14">
    <source>
        <dbReference type="PIRSR" id="PIRSR602403-1"/>
    </source>
</evidence>
<evidence type="ECO:0000256" key="5">
    <source>
        <dbReference type="ARBA" id="ARBA00010617"/>
    </source>
</evidence>
<evidence type="ECO:0000256" key="11">
    <source>
        <dbReference type="ARBA" id="ARBA00023004"/>
    </source>
</evidence>
<evidence type="ECO:0000256" key="6">
    <source>
        <dbReference type="ARBA" id="ARBA00022617"/>
    </source>
</evidence>
<reference evidence="17" key="1">
    <citation type="submission" date="2017-03" db="EMBL/GenBank/DDBJ databases">
        <authorList>
            <person name="Zhang X.Y."/>
            <person name="Li Y.H."/>
            <person name="Kang X.L."/>
            <person name="Wu H.H."/>
            <person name="Yu R.R."/>
            <person name="Guo Y.Q."/>
            <person name="Wang J.X."/>
            <person name="Zhang J.Z."/>
            <person name="Ma E.B."/>
        </authorList>
    </citation>
    <scope>NUCLEOTIDE SEQUENCE</scope>
    <source>
        <strain evidence="17">Locust strain-L14</strain>
    </source>
</reference>
<reference evidence="17" key="2">
    <citation type="journal article" date="2020" name="Int. J. Biol. Macromol.">
        <title>Transcriptome analysis of antennal cytochrome P450s and their transcriptional responses to plant and locust volatiles in Locusta migratoria.</title>
        <authorList>
            <person name="Wu H."/>
            <person name="Liu Y."/>
            <person name="Shi X."/>
            <person name="Zhang X."/>
            <person name="Ye C."/>
            <person name="Zhu K.Y."/>
            <person name="Zhu F."/>
            <person name="Zhang J."/>
            <person name="Ma E."/>
        </authorList>
    </citation>
    <scope>NUCLEOTIDE SEQUENCE</scope>
    <source>
        <strain evidence="17">Locust strain-L14</strain>
    </source>
</reference>
<keyword evidence="11 14" id="KW-0408">Iron</keyword>
<keyword evidence="9" id="KW-0492">Microsome</keyword>
<dbReference type="GO" id="GO:0004497">
    <property type="term" value="F:monooxygenase activity"/>
    <property type="evidence" value="ECO:0007669"/>
    <property type="project" value="UniProtKB-KW"/>
</dbReference>
<keyword evidence="10 15" id="KW-0560">Oxidoreductase</keyword>
<dbReference type="InterPro" id="IPR002403">
    <property type="entry name" value="Cyt_P450_E_grp-IV"/>
</dbReference>
<dbReference type="InterPro" id="IPR050196">
    <property type="entry name" value="Cytochrome_P450_Monoox"/>
</dbReference>
<comment type="cofactor">
    <cofactor evidence="1 14">
        <name>heme</name>
        <dbReference type="ChEBI" id="CHEBI:30413"/>
    </cofactor>
</comment>
<evidence type="ECO:0000256" key="7">
    <source>
        <dbReference type="ARBA" id="ARBA00022723"/>
    </source>
</evidence>
<feature type="transmembrane region" description="Helical" evidence="16">
    <location>
        <begin position="6"/>
        <end position="27"/>
    </location>
</feature>
<name>A0A6F8H0W3_LOCMI</name>
<keyword evidence="8" id="KW-0256">Endoplasmic reticulum</keyword>
<comment type="subcellular location">
    <subcellularLocation>
        <location evidence="4">Endoplasmic reticulum membrane</location>
        <topology evidence="4">Peripheral membrane protein</topology>
    </subcellularLocation>
    <subcellularLocation>
        <location evidence="3">Microsome membrane</location>
        <topology evidence="3">Peripheral membrane protein</topology>
    </subcellularLocation>
</comment>
<evidence type="ECO:0000256" key="4">
    <source>
        <dbReference type="ARBA" id="ARBA00004406"/>
    </source>
</evidence>
<keyword evidence="16" id="KW-1133">Transmembrane helix</keyword>
<keyword evidence="7 14" id="KW-0479">Metal-binding</keyword>
<dbReference type="Gene3D" id="1.10.630.10">
    <property type="entry name" value="Cytochrome P450"/>
    <property type="match status" value="1"/>
</dbReference>
<dbReference type="InterPro" id="IPR017972">
    <property type="entry name" value="Cyt_P450_CS"/>
</dbReference>
<comment type="similarity">
    <text evidence="5 15">Belongs to the cytochrome P450 family.</text>
</comment>
<dbReference type="InterPro" id="IPR001128">
    <property type="entry name" value="Cyt_P450"/>
</dbReference>
<evidence type="ECO:0000256" key="9">
    <source>
        <dbReference type="ARBA" id="ARBA00022848"/>
    </source>
</evidence>
<evidence type="ECO:0000256" key="12">
    <source>
        <dbReference type="ARBA" id="ARBA00023033"/>
    </source>
</evidence>